<gene>
    <name evidence="4" type="ORF">SCF082_LOCUS7855</name>
</gene>
<feature type="region of interest" description="Disordered" evidence="3">
    <location>
        <begin position="164"/>
        <end position="204"/>
    </location>
</feature>
<evidence type="ECO:0000313" key="5">
    <source>
        <dbReference type="Proteomes" id="UP001642464"/>
    </source>
</evidence>
<protein>
    <submittedName>
        <fullName evidence="4">Plant intracellular Ras-group-related LRR protein 9</fullName>
    </submittedName>
</protein>
<dbReference type="SUPFAM" id="SSF52058">
    <property type="entry name" value="L domain-like"/>
    <property type="match status" value="1"/>
</dbReference>
<keyword evidence="1" id="KW-0433">Leucine-rich repeat</keyword>
<dbReference type="InterPro" id="IPR001611">
    <property type="entry name" value="Leu-rich_rpt"/>
</dbReference>
<sequence length="655" mass="72753">MPTTTALARDAGEEGQVEAREDARWRAIQHVPELGMAIREGQASKMLHLGFMDLRSVPGSLFAAGAGLRELVRLDLSNNDLVSLPEEIGMLEKLDQLWVQNNPGLAALPETLAKCTRLRLIDARNTSLATIPAAIGTLDRLFLIDLRLVTTLDVDTMEAYSLPASAEEEQVEEEVVHEEEKESVTIEEPTHAKEASAENGVDQPQGPDELNAEILEQLLVQTEALKGYLRHKFEIGSLKRALHDRFTEGIYRQVAETPEGLEQIKAIVHEVFACFEEIEDLRDVIRNCDRLFPEKIAQVRVRKISAKYLDLKRQNERKKLAAKLELKLRAIYFDRIDPAIVEGIVKGIYSQLETLDDIKFLIRHAKDILPENAADITGPKTRSSLYTLREKLAAERAAGIALVEKALRLLYSHVEPEQIRALTDAACKHFSNTEDLKKLAADASQIFPAEFESGMTDPRSIRRAFRDAQEATARQQDMESAVPVRIKMPSALSPPADRTFWSHSGDPVQAWQSLAAVGCEQLFPGACLTQRVLQKLDCAHHEHASSHVQSQAELAGSKQALSVFATSTESVTMRATTTTPPQPVLVAISHRVFFSKSPNAIAPSPVRASAISNLGSFFNFDPPLLCSLGREMRAAKPARFSIHVSLRHLLLLRRP</sequence>
<keyword evidence="5" id="KW-1185">Reference proteome</keyword>
<dbReference type="PANTHER" id="PTHR48051">
    <property type="match status" value="1"/>
</dbReference>
<dbReference type="Proteomes" id="UP001642464">
    <property type="component" value="Unassembled WGS sequence"/>
</dbReference>
<proteinExistence type="predicted"/>
<dbReference type="Gene3D" id="3.80.10.10">
    <property type="entry name" value="Ribonuclease Inhibitor"/>
    <property type="match status" value="1"/>
</dbReference>
<evidence type="ECO:0000256" key="1">
    <source>
        <dbReference type="ARBA" id="ARBA00022614"/>
    </source>
</evidence>
<evidence type="ECO:0000256" key="3">
    <source>
        <dbReference type="SAM" id="MobiDB-lite"/>
    </source>
</evidence>
<reference evidence="4 5" key="1">
    <citation type="submission" date="2024-02" db="EMBL/GenBank/DDBJ databases">
        <authorList>
            <person name="Chen Y."/>
            <person name="Shah S."/>
            <person name="Dougan E. K."/>
            <person name="Thang M."/>
            <person name="Chan C."/>
        </authorList>
    </citation>
    <scope>NUCLEOTIDE SEQUENCE [LARGE SCALE GENOMIC DNA]</scope>
</reference>
<accession>A0ABP0IM64</accession>
<evidence type="ECO:0000256" key="2">
    <source>
        <dbReference type="ARBA" id="ARBA00022737"/>
    </source>
</evidence>
<feature type="compositionally biased region" description="Basic and acidic residues" evidence="3">
    <location>
        <begin position="178"/>
        <end position="196"/>
    </location>
</feature>
<keyword evidence="2" id="KW-0677">Repeat</keyword>
<organism evidence="4 5">
    <name type="scientific">Durusdinium trenchii</name>
    <dbReference type="NCBI Taxonomy" id="1381693"/>
    <lineage>
        <taxon>Eukaryota</taxon>
        <taxon>Sar</taxon>
        <taxon>Alveolata</taxon>
        <taxon>Dinophyceae</taxon>
        <taxon>Suessiales</taxon>
        <taxon>Symbiodiniaceae</taxon>
        <taxon>Durusdinium</taxon>
    </lineage>
</organism>
<dbReference type="EMBL" id="CAXAMM010004456">
    <property type="protein sequence ID" value="CAK9003676.1"/>
    <property type="molecule type" value="Genomic_DNA"/>
</dbReference>
<feature type="compositionally biased region" description="Acidic residues" evidence="3">
    <location>
        <begin position="166"/>
        <end position="177"/>
    </location>
</feature>
<dbReference type="PROSITE" id="PS51450">
    <property type="entry name" value="LRR"/>
    <property type="match status" value="1"/>
</dbReference>
<dbReference type="InterPro" id="IPR032675">
    <property type="entry name" value="LRR_dom_sf"/>
</dbReference>
<dbReference type="InterPro" id="IPR050216">
    <property type="entry name" value="LRR_domain-containing"/>
</dbReference>
<evidence type="ECO:0000313" key="4">
    <source>
        <dbReference type="EMBL" id="CAK9003676.1"/>
    </source>
</evidence>
<name>A0ABP0IM64_9DINO</name>
<comment type="caution">
    <text evidence="4">The sequence shown here is derived from an EMBL/GenBank/DDBJ whole genome shotgun (WGS) entry which is preliminary data.</text>
</comment>
<dbReference type="PANTHER" id="PTHR48051:SF1">
    <property type="entry name" value="RAS SUPPRESSOR PROTEIN 1"/>
    <property type="match status" value="1"/>
</dbReference>